<reference evidence="2" key="2">
    <citation type="submission" date="2023-06" db="EMBL/GenBank/DDBJ databases">
        <authorList>
            <person name="Ma L."/>
            <person name="Liu K.-W."/>
            <person name="Li Z."/>
            <person name="Hsiao Y.-Y."/>
            <person name="Qi Y."/>
            <person name="Fu T."/>
            <person name="Tang G."/>
            <person name="Zhang D."/>
            <person name="Sun W.-H."/>
            <person name="Liu D.-K."/>
            <person name="Li Y."/>
            <person name="Chen G.-Z."/>
            <person name="Liu X.-D."/>
            <person name="Liao X.-Y."/>
            <person name="Jiang Y.-T."/>
            <person name="Yu X."/>
            <person name="Hao Y."/>
            <person name="Huang J."/>
            <person name="Zhao X.-W."/>
            <person name="Ke S."/>
            <person name="Chen Y.-Y."/>
            <person name="Wu W.-L."/>
            <person name="Hsu J.-L."/>
            <person name="Lin Y.-F."/>
            <person name="Huang M.-D."/>
            <person name="Li C.-Y."/>
            <person name="Huang L."/>
            <person name="Wang Z.-W."/>
            <person name="Zhao X."/>
            <person name="Zhong W.-Y."/>
            <person name="Peng D.-H."/>
            <person name="Ahmad S."/>
            <person name="Lan S."/>
            <person name="Zhang J.-S."/>
            <person name="Tsai W.-C."/>
            <person name="Van De Peer Y."/>
            <person name="Liu Z.-J."/>
        </authorList>
    </citation>
    <scope>NUCLEOTIDE SEQUENCE</scope>
    <source>
        <strain evidence="2">CP</strain>
        <tissue evidence="2">Leaves</tissue>
    </source>
</reference>
<dbReference type="InterPro" id="IPR036691">
    <property type="entry name" value="Endo/exonu/phosph_ase_sf"/>
</dbReference>
<protein>
    <recommendedName>
        <fullName evidence="1">Endonuclease/exonuclease/phosphatase domain-containing protein</fullName>
    </recommendedName>
</protein>
<name>A0AAV9DC15_ACOCL</name>
<sequence>MIVIGDFNIVRRTEERNNMGPETPAMRVFSDWIEDEGLIVMPILNHRFTWRNLRERPSMARLDRILISDEWEAVYPGCHIWGLPQTISDHMPLLLQSGEEGKKKAPFRFESWWCDIEGVEELIRNSWNGHVRGLKGARRVAFKLRRLKRVLCEWSSTLRILRKEKLQGRLLTKVYRAKWVENELTTCALCDATLETVDHLFCECELVHLFWAKVGRRTGLSTNFQNTEELWKAGSDLKRSTAHGSERRPPKQSFWRARGRFGEPEMSIVSDNQDCHEWWNGVNVNLQNSTQKQSREGGW</sequence>
<dbReference type="GO" id="GO:0003824">
    <property type="term" value="F:catalytic activity"/>
    <property type="evidence" value="ECO:0007669"/>
    <property type="project" value="InterPro"/>
</dbReference>
<proteinExistence type="predicted"/>
<dbReference type="EMBL" id="JAUJYO010000014">
    <property type="protein sequence ID" value="KAK1298474.1"/>
    <property type="molecule type" value="Genomic_DNA"/>
</dbReference>
<reference evidence="2" key="1">
    <citation type="journal article" date="2023" name="Nat. Commun.">
        <title>Diploid and tetraploid genomes of Acorus and the evolution of monocots.</title>
        <authorList>
            <person name="Ma L."/>
            <person name="Liu K.W."/>
            <person name="Li Z."/>
            <person name="Hsiao Y.Y."/>
            <person name="Qi Y."/>
            <person name="Fu T."/>
            <person name="Tang G.D."/>
            <person name="Zhang D."/>
            <person name="Sun W.H."/>
            <person name="Liu D.K."/>
            <person name="Li Y."/>
            <person name="Chen G.Z."/>
            <person name="Liu X.D."/>
            <person name="Liao X.Y."/>
            <person name="Jiang Y.T."/>
            <person name="Yu X."/>
            <person name="Hao Y."/>
            <person name="Huang J."/>
            <person name="Zhao X.W."/>
            <person name="Ke S."/>
            <person name="Chen Y.Y."/>
            <person name="Wu W.L."/>
            <person name="Hsu J.L."/>
            <person name="Lin Y.F."/>
            <person name="Huang M.D."/>
            <person name="Li C.Y."/>
            <person name="Huang L."/>
            <person name="Wang Z.W."/>
            <person name="Zhao X."/>
            <person name="Zhong W.Y."/>
            <person name="Peng D.H."/>
            <person name="Ahmad S."/>
            <person name="Lan S."/>
            <person name="Zhang J.S."/>
            <person name="Tsai W.C."/>
            <person name="Van de Peer Y."/>
            <person name="Liu Z.J."/>
        </authorList>
    </citation>
    <scope>NUCLEOTIDE SEQUENCE</scope>
    <source>
        <strain evidence="2">CP</strain>
    </source>
</reference>
<evidence type="ECO:0000259" key="1">
    <source>
        <dbReference type="Pfam" id="PF03372"/>
    </source>
</evidence>
<dbReference type="SUPFAM" id="SSF56219">
    <property type="entry name" value="DNase I-like"/>
    <property type="match status" value="1"/>
</dbReference>
<keyword evidence="3" id="KW-1185">Reference proteome</keyword>
<organism evidence="2 3">
    <name type="scientific">Acorus calamus</name>
    <name type="common">Sweet flag</name>
    <dbReference type="NCBI Taxonomy" id="4465"/>
    <lineage>
        <taxon>Eukaryota</taxon>
        <taxon>Viridiplantae</taxon>
        <taxon>Streptophyta</taxon>
        <taxon>Embryophyta</taxon>
        <taxon>Tracheophyta</taxon>
        <taxon>Spermatophyta</taxon>
        <taxon>Magnoliopsida</taxon>
        <taxon>Liliopsida</taxon>
        <taxon>Acoraceae</taxon>
        <taxon>Acorus</taxon>
    </lineage>
</organism>
<dbReference type="InterPro" id="IPR005135">
    <property type="entry name" value="Endo/exonuclease/phosphatase"/>
</dbReference>
<dbReference type="Pfam" id="PF03372">
    <property type="entry name" value="Exo_endo_phos"/>
    <property type="match status" value="1"/>
</dbReference>
<accession>A0AAV9DC15</accession>
<dbReference type="Gene3D" id="3.60.10.10">
    <property type="entry name" value="Endonuclease/exonuclease/phosphatase"/>
    <property type="match status" value="1"/>
</dbReference>
<gene>
    <name evidence="2" type="ORF">QJS10_CPB14g01202</name>
</gene>
<dbReference type="PANTHER" id="PTHR33710">
    <property type="entry name" value="BNAC02G09200D PROTEIN"/>
    <property type="match status" value="1"/>
</dbReference>
<feature type="domain" description="Endonuclease/exonuclease/phosphatase" evidence="1">
    <location>
        <begin position="2"/>
        <end position="90"/>
    </location>
</feature>
<comment type="caution">
    <text evidence="2">The sequence shown here is derived from an EMBL/GenBank/DDBJ whole genome shotgun (WGS) entry which is preliminary data.</text>
</comment>
<dbReference type="Proteomes" id="UP001180020">
    <property type="component" value="Unassembled WGS sequence"/>
</dbReference>
<dbReference type="PANTHER" id="PTHR33710:SF71">
    <property type="entry name" value="ENDONUCLEASE_EXONUCLEASE_PHOSPHATASE DOMAIN-CONTAINING PROTEIN"/>
    <property type="match status" value="1"/>
</dbReference>
<dbReference type="AlphaFoldDB" id="A0AAV9DC15"/>
<evidence type="ECO:0000313" key="2">
    <source>
        <dbReference type="EMBL" id="KAK1298474.1"/>
    </source>
</evidence>
<evidence type="ECO:0000313" key="3">
    <source>
        <dbReference type="Proteomes" id="UP001180020"/>
    </source>
</evidence>